<reference evidence="2" key="1">
    <citation type="journal article" date="2022" name="bioRxiv">
        <title>Sequencing and chromosome-scale assembly of the giantPleurodeles waltlgenome.</title>
        <authorList>
            <person name="Brown T."/>
            <person name="Elewa A."/>
            <person name="Iarovenko S."/>
            <person name="Subramanian E."/>
            <person name="Araus A.J."/>
            <person name="Petzold A."/>
            <person name="Susuki M."/>
            <person name="Suzuki K.-i.T."/>
            <person name="Hayashi T."/>
            <person name="Toyoda A."/>
            <person name="Oliveira C."/>
            <person name="Osipova E."/>
            <person name="Leigh N.D."/>
            <person name="Simon A."/>
            <person name="Yun M.H."/>
        </authorList>
    </citation>
    <scope>NUCLEOTIDE SEQUENCE</scope>
    <source>
        <strain evidence="2">20211129_DDA</strain>
        <tissue evidence="2">Liver</tissue>
    </source>
</reference>
<protein>
    <submittedName>
        <fullName evidence="2">Uncharacterized protein</fullName>
    </submittedName>
</protein>
<feature type="compositionally biased region" description="Low complexity" evidence="1">
    <location>
        <begin position="85"/>
        <end position="95"/>
    </location>
</feature>
<evidence type="ECO:0000313" key="2">
    <source>
        <dbReference type="EMBL" id="KAJ1129732.1"/>
    </source>
</evidence>
<name>A0AAV7PN63_PLEWA</name>
<organism evidence="2 3">
    <name type="scientific">Pleurodeles waltl</name>
    <name type="common">Iberian ribbed newt</name>
    <dbReference type="NCBI Taxonomy" id="8319"/>
    <lineage>
        <taxon>Eukaryota</taxon>
        <taxon>Metazoa</taxon>
        <taxon>Chordata</taxon>
        <taxon>Craniata</taxon>
        <taxon>Vertebrata</taxon>
        <taxon>Euteleostomi</taxon>
        <taxon>Amphibia</taxon>
        <taxon>Batrachia</taxon>
        <taxon>Caudata</taxon>
        <taxon>Salamandroidea</taxon>
        <taxon>Salamandridae</taxon>
        <taxon>Pleurodelinae</taxon>
        <taxon>Pleurodeles</taxon>
    </lineage>
</organism>
<feature type="compositionally biased region" description="Polar residues" evidence="1">
    <location>
        <begin position="74"/>
        <end position="84"/>
    </location>
</feature>
<sequence>MCRSTARSASRTPRTSETQQIQAPGEVLGGRLRHWGRAALELRQGRKGSARIPLRGNPGRVSTGKAHGKESQEPDSATTRLSSPSSTKGGKTSKVVGAVGASSTVKLSISKAPGKVSRELDSVVTRPFLSLNTGRISKAVGVVGVRDSVDKSPSPPLPSVNTLQGGG</sequence>
<dbReference type="AlphaFoldDB" id="A0AAV7PN63"/>
<gene>
    <name evidence="2" type="ORF">NDU88_008098</name>
</gene>
<feature type="compositionally biased region" description="Low complexity" evidence="1">
    <location>
        <begin position="1"/>
        <end position="18"/>
    </location>
</feature>
<feature type="region of interest" description="Disordered" evidence="1">
    <location>
        <begin position="43"/>
        <end position="95"/>
    </location>
</feature>
<accession>A0AAV7PN63</accession>
<dbReference type="EMBL" id="JANPWB010000011">
    <property type="protein sequence ID" value="KAJ1129732.1"/>
    <property type="molecule type" value="Genomic_DNA"/>
</dbReference>
<evidence type="ECO:0000256" key="1">
    <source>
        <dbReference type="SAM" id="MobiDB-lite"/>
    </source>
</evidence>
<proteinExistence type="predicted"/>
<feature type="region of interest" description="Disordered" evidence="1">
    <location>
        <begin position="1"/>
        <end position="30"/>
    </location>
</feature>
<comment type="caution">
    <text evidence="2">The sequence shown here is derived from an EMBL/GenBank/DDBJ whole genome shotgun (WGS) entry which is preliminary data.</text>
</comment>
<feature type="region of interest" description="Disordered" evidence="1">
    <location>
        <begin position="146"/>
        <end position="167"/>
    </location>
</feature>
<dbReference type="Proteomes" id="UP001066276">
    <property type="component" value="Chromosome 7"/>
</dbReference>
<keyword evidence="3" id="KW-1185">Reference proteome</keyword>
<evidence type="ECO:0000313" key="3">
    <source>
        <dbReference type="Proteomes" id="UP001066276"/>
    </source>
</evidence>